<evidence type="ECO:0000256" key="7">
    <source>
        <dbReference type="ARBA" id="ARBA00023122"/>
    </source>
</evidence>
<protein>
    <submittedName>
        <fullName evidence="14">DUF21 domain-containing protein</fullName>
    </submittedName>
</protein>
<organism evidence="14 15">
    <name type="scientific">Pseudomonas coronafaciens pv. coronafaciens</name>
    <dbReference type="NCBI Taxonomy" id="235275"/>
    <lineage>
        <taxon>Bacteria</taxon>
        <taxon>Pseudomonadati</taxon>
        <taxon>Pseudomonadota</taxon>
        <taxon>Gammaproteobacteria</taxon>
        <taxon>Pseudomonadales</taxon>
        <taxon>Pseudomonadaceae</taxon>
        <taxon>Pseudomonas</taxon>
        <taxon>Pseudomonas coronafaciens</taxon>
    </lineage>
</organism>
<dbReference type="Pfam" id="PF00571">
    <property type="entry name" value="CBS"/>
    <property type="match status" value="2"/>
</dbReference>
<evidence type="ECO:0000256" key="9">
    <source>
        <dbReference type="PROSITE-ProRule" id="PRU00703"/>
    </source>
</evidence>
<dbReference type="EMBL" id="CP046441">
    <property type="protein sequence ID" value="QGT83199.1"/>
    <property type="molecule type" value="Genomic_DNA"/>
</dbReference>
<dbReference type="InterPro" id="IPR005170">
    <property type="entry name" value="Transptr-assoc_dom"/>
</dbReference>
<dbReference type="PANTHER" id="PTHR22777:SF32">
    <property type="entry name" value="UPF0053 INNER MEMBRANE PROTEIN YFJD"/>
    <property type="match status" value="1"/>
</dbReference>
<feature type="transmembrane region" description="Helical" evidence="11">
    <location>
        <begin position="88"/>
        <end position="105"/>
    </location>
</feature>
<feature type="domain" description="CBS" evidence="12">
    <location>
        <begin position="265"/>
        <end position="321"/>
    </location>
</feature>
<keyword evidence="4 10" id="KW-0812">Transmembrane</keyword>
<evidence type="ECO:0000313" key="14">
    <source>
        <dbReference type="EMBL" id="QGT83199.1"/>
    </source>
</evidence>
<dbReference type="SUPFAM" id="SSF54631">
    <property type="entry name" value="CBS-domain pair"/>
    <property type="match status" value="1"/>
</dbReference>
<evidence type="ECO:0000256" key="5">
    <source>
        <dbReference type="ARBA" id="ARBA00022737"/>
    </source>
</evidence>
<evidence type="ECO:0000256" key="2">
    <source>
        <dbReference type="ARBA" id="ARBA00006337"/>
    </source>
</evidence>
<dbReference type="InterPro" id="IPR000644">
    <property type="entry name" value="CBS_dom"/>
</dbReference>
<dbReference type="SUPFAM" id="SSF56176">
    <property type="entry name" value="FAD-binding/transporter-associated domain-like"/>
    <property type="match status" value="1"/>
</dbReference>
<feature type="transmembrane region" description="Helical" evidence="11">
    <location>
        <begin position="126"/>
        <end position="146"/>
    </location>
</feature>
<dbReference type="AlphaFoldDB" id="A0AAE6QIK7"/>
<feature type="transmembrane region" description="Helical" evidence="11">
    <location>
        <begin position="63"/>
        <end position="82"/>
    </location>
</feature>
<dbReference type="InterPro" id="IPR044751">
    <property type="entry name" value="Ion_transp-like_CBS"/>
</dbReference>
<name>A0AAE6QIK7_9PSED</name>
<keyword evidence="7 9" id="KW-0129">CBS domain</keyword>
<dbReference type="Gene3D" id="3.30.465.10">
    <property type="match status" value="1"/>
</dbReference>
<keyword evidence="5" id="KW-0677">Repeat</keyword>
<evidence type="ECO:0000259" key="12">
    <source>
        <dbReference type="PROSITE" id="PS51371"/>
    </source>
</evidence>
<proteinExistence type="inferred from homology"/>
<evidence type="ECO:0000313" key="15">
    <source>
        <dbReference type="Proteomes" id="UP000423413"/>
    </source>
</evidence>
<evidence type="ECO:0000256" key="8">
    <source>
        <dbReference type="ARBA" id="ARBA00023136"/>
    </source>
</evidence>
<keyword evidence="8 10" id="KW-0472">Membrane</keyword>
<evidence type="ECO:0000256" key="10">
    <source>
        <dbReference type="PROSITE-ProRule" id="PRU01193"/>
    </source>
</evidence>
<sequence length="415" mass="46575">MDNLPLGPLLGVVALLTLWAALLTAVETAHHQLKTLRAASRKDEAATLPDLAFNLNSLILCNTLIKVLITVIVTLIAAGYWFYNGPTVAWLATFSVMLVFAEYIPRRLANRHPVETLMLGNGVLRIPMKIVWPLAYAFNVLAKTLLRPFPSRHVQPQSQAFDDDSHKAVQQEIVQEHNPRINVLSGIRALDSITVNDILIPRNDVDGVNLDDPIELIIERLIISRHTRLPVYHNDINQVQGVINTRDISHLLPKATLTKEQLLAVCYEPYFVPESTPLQLQLLNFHKQQRRLGVVVDEYGEVLGIVTLEDILEEIVGEFESEQRLDNPHVKRQEDGRLEVEGAASIRELNKSLGWHLPSDGPKTLNGLVTEALETIPEAPVCLKIGPYRLEILETEDNRVTRVAMWHNTLAGTLK</sequence>
<feature type="domain" description="CBS" evidence="12">
    <location>
        <begin position="199"/>
        <end position="260"/>
    </location>
</feature>
<comment type="subcellular location">
    <subcellularLocation>
        <location evidence="1">Cell membrane</location>
        <topology evidence="1">Multi-pass membrane protein</topology>
    </subcellularLocation>
</comment>
<evidence type="ECO:0000256" key="6">
    <source>
        <dbReference type="ARBA" id="ARBA00022989"/>
    </source>
</evidence>
<dbReference type="GO" id="GO:0005886">
    <property type="term" value="C:plasma membrane"/>
    <property type="evidence" value="ECO:0007669"/>
    <property type="project" value="UniProtKB-SubCell"/>
</dbReference>
<keyword evidence="6 10" id="KW-1133">Transmembrane helix</keyword>
<dbReference type="SMART" id="SM00116">
    <property type="entry name" value="CBS"/>
    <property type="match status" value="2"/>
</dbReference>
<dbReference type="PROSITE" id="PS51371">
    <property type="entry name" value="CBS"/>
    <property type="match status" value="2"/>
</dbReference>
<feature type="transmembrane region" description="Helical" evidence="11">
    <location>
        <begin position="6"/>
        <end position="26"/>
    </location>
</feature>
<feature type="domain" description="CNNM transmembrane" evidence="13">
    <location>
        <begin position="2"/>
        <end position="172"/>
    </location>
</feature>
<evidence type="ECO:0000256" key="1">
    <source>
        <dbReference type="ARBA" id="ARBA00004651"/>
    </source>
</evidence>
<dbReference type="InterPro" id="IPR046342">
    <property type="entry name" value="CBS_dom_sf"/>
</dbReference>
<dbReference type="PANTHER" id="PTHR22777">
    <property type="entry name" value="HEMOLYSIN-RELATED"/>
    <property type="match status" value="1"/>
</dbReference>
<dbReference type="Proteomes" id="UP000423413">
    <property type="component" value="Chromosome"/>
</dbReference>
<dbReference type="Pfam" id="PF03471">
    <property type="entry name" value="CorC_HlyC"/>
    <property type="match status" value="1"/>
</dbReference>
<dbReference type="Pfam" id="PF01595">
    <property type="entry name" value="CNNM"/>
    <property type="match status" value="1"/>
</dbReference>
<dbReference type="CDD" id="cd04590">
    <property type="entry name" value="CBS_pair_CorC_HlyC_assoc"/>
    <property type="match status" value="1"/>
</dbReference>
<evidence type="ECO:0000259" key="13">
    <source>
        <dbReference type="PROSITE" id="PS51846"/>
    </source>
</evidence>
<dbReference type="Gene3D" id="3.10.580.10">
    <property type="entry name" value="CBS-domain"/>
    <property type="match status" value="1"/>
</dbReference>
<dbReference type="RefSeq" id="WP_122356826.1">
    <property type="nucleotide sequence ID" value="NZ_CP046441.1"/>
</dbReference>
<dbReference type="InterPro" id="IPR036318">
    <property type="entry name" value="FAD-bd_PCMH-like_sf"/>
</dbReference>
<gene>
    <name evidence="14" type="ORF">GMO17_19540</name>
</gene>
<evidence type="ECO:0000256" key="3">
    <source>
        <dbReference type="ARBA" id="ARBA00022475"/>
    </source>
</evidence>
<dbReference type="InterPro" id="IPR016169">
    <property type="entry name" value="FAD-bd_PCMH_sub2"/>
</dbReference>
<reference evidence="14 15" key="1">
    <citation type="submission" date="2019-11" db="EMBL/GenBank/DDBJ databases">
        <title>Complete genome sequence of Pseudomonas syringae pv. coronafaciens isolate B19001 originated in imported oat cereal.</title>
        <authorList>
            <person name="Kim S.M."/>
            <person name="Lee B.C."/>
            <person name="Seo S.J."/>
            <person name="Lee J.E."/>
            <person name="Choi N.J."/>
            <person name="Park J.H."/>
        </authorList>
    </citation>
    <scope>NUCLEOTIDE SEQUENCE [LARGE SCALE GENOMIC DNA]</scope>
    <source>
        <strain evidence="14 15">B19001</strain>
    </source>
</reference>
<keyword evidence="3" id="KW-1003">Cell membrane</keyword>
<evidence type="ECO:0000256" key="11">
    <source>
        <dbReference type="SAM" id="Phobius"/>
    </source>
</evidence>
<evidence type="ECO:0000256" key="4">
    <source>
        <dbReference type="ARBA" id="ARBA00022692"/>
    </source>
</evidence>
<dbReference type="InterPro" id="IPR002550">
    <property type="entry name" value="CNNM"/>
</dbReference>
<dbReference type="PROSITE" id="PS51846">
    <property type="entry name" value="CNNM"/>
    <property type="match status" value="1"/>
</dbReference>
<dbReference type="SMART" id="SM01091">
    <property type="entry name" value="CorC_HlyC"/>
    <property type="match status" value="1"/>
</dbReference>
<accession>A0AAE6QIK7</accession>
<comment type="similarity">
    <text evidence="2">Belongs to the UPF0053 family.</text>
</comment>
<dbReference type="GO" id="GO:0050660">
    <property type="term" value="F:flavin adenine dinucleotide binding"/>
    <property type="evidence" value="ECO:0007669"/>
    <property type="project" value="InterPro"/>
</dbReference>